<protein>
    <submittedName>
        <fullName evidence="1">Uncharacterized protein</fullName>
    </submittedName>
</protein>
<dbReference type="Proteomes" id="UP001056120">
    <property type="component" value="Linkage Group LG12"/>
</dbReference>
<dbReference type="EMBL" id="CM042029">
    <property type="protein sequence ID" value="KAI3795862.1"/>
    <property type="molecule type" value="Genomic_DNA"/>
</dbReference>
<keyword evidence="2" id="KW-1185">Reference proteome</keyword>
<evidence type="ECO:0000313" key="2">
    <source>
        <dbReference type="Proteomes" id="UP001056120"/>
    </source>
</evidence>
<sequence length="219" mass="24760">MGRPPCCDKVGIKKGPWTPEEDIILVTYIQEHGPGNWRSVPTNTAIASYLPQRTDNDIKNYWNTHLKKKMKKLQSAFDSQMTPSDSSISKVQTVKSHQNMTSIYASSTQNISRLLEGWMISSTSQKKLADQETNINGVVESVDFEFESVLGFDNGSWDKMMMSPKGGYVYDEKAACILHETRKLQKQESLNNPPLTFVDRWLLDESASQLEGAIQQHVN</sequence>
<organism evidence="1 2">
    <name type="scientific">Smallanthus sonchifolius</name>
    <dbReference type="NCBI Taxonomy" id="185202"/>
    <lineage>
        <taxon>Eukaryota</taxon>
        <taxon>Viridiplantae</taxon>
        <taxon>Streptophyta</taxon>
        <taxon>Embryophyta</taxon>
        <taxon>Tracheophyta</taxon>
        <taxon>Spermatophyta</taxon>
        <taxon>Magnoliopsida</taxon>
        <taxon>eudicotyledons</taxon>
        <taxon>Gunneridae</taxon>
        <taxon>Pentapetalae</taxon>
        <taxon>asterids</taxon>
        <taxon>campanulids</taxon>
        <taxon>Asterales</taxon>
        <taxon>Asteraceae</taxon>
        <taxon>Asteroideae</taxon>
        <taxon>Heliantheae alliance</taxon>
        <taxon>Millerieae</taxon>
        <taxon>Smallanthus</taxon>
    </lineage>
</organism>
<gene>
    <name evidence="1" type="ORF">L1987_38522</name>
</gene>
<reference evidence="1 2" key="2">
    <citation type="journal article" date="2022" name="Mol. Ecol. Resour.">
        <title>The genomes of chicory, endive, great burdock and yacon provide insights into Asteraceae paleo-polyploidization history and plant inulin production.</title>
        <authorList>
            <person name="Fan W."/>
            <person name="Wang S."/>
            <person name="Wang H."/>
            <person name="Wang A."/>
            <person name="Jiang F."/>
            <person name="Liu H."/>
            <person name="Zhao H."/>
            <person name="Xu D."/>
            <person name="Zhang Y."/>
        </authorList>
    </citation>
    <scope>NUCLEOTIDE SEQUENCE [LARGE SCALE GENOMIC DNA]</scope>
    <source>
        <strain evidence="2">cv. Yunnan</strain>
        <tissue evidence="1">Leaves</tissue>
    </source>
</reference>
<proteinExistence type="predicted"/>
<comment type="caution">
    <text evidence="1">The sequence shown here is derived from an EMBL/GenBank/DDBJ whole genome shotgun (WGS) entry which is preliminary data.</text>
</comment>
<name>A0ACB9HJB3_9ASTR</name>
<accession>A0ACB9HJB3</accession>
<reference evidence="2" key="1">
    <citation type="journal article" date="2022" name="Mol. Ecol. Resour.">
        <title>The genomes of chicory, endive, great burdock and yacon provide insights into Asteraceae palaeo-polyploidization history and plant inulin production.</title>
        <authorList>
            <person name="Fan W."/>
            <person name="Wang S."/>
            <person name="Wang H."/>
            <person name="Wang A."/>
            <person name="Jiang F."/>
            <person name="Liu H."/>
            <person name="Zhao H."/>
            <person name="Xu D."/>
            <person name="Zhang Y."/>
        </authorList>
    </citation>
    <scope>NUCLEOTIDE SEQUENCE [LARGE SCALE GENOMIC DNA]</scope>
    <source>
        <strain evidence="2">cv. Yunnan</strain>
    </source>
</reference>
<evidence type="ECO:0000313" key="1">
    <source>
        <dbReference type="EMBL" id="KAI3795862.1"/>
    </source>
</evidence>